<feature type="compositionally biased region" description="Basic and acidic residues" evidence="1">
    <location>
        <begin position="19"/>
        <end position="37"/>
    </location>
</feature>
<name>A0A150MEE7_9BACI</name>
<evidence type="ECO:0000313" key="2">
    <source>
        <dbReference type="EMBL" id="KYD22665.1"/>
    </source>
</evidence>
<gene>
    <name evidence="2" type="ORF">B4135_1148</name>
</gene>
<evidence type="ECO:0000313" key="3">
    <source>
        <dbReference type="Proteomes" id="UP000075683"/>
    </source>
</evidence>
<dbReference type="AlphaFoldDB" id="A0A150MEE7"/>
<dbReference type="STRING" id="301148.B4135_1148"/>
<reference evidence="2 3" key="1">
    <citation type="submission" date="2016-01" db="EMBL/GenBank/DDBJ databases">
        <title>Draft Genome Sequences of Seven Thermophilic Sporeformers Isolated from Foods.</title>
        <authorList>
            <person name="Berendsen E.M."/>
            <person name="Wells-Bennik M.H."/>
            <person name="Krawcyk A.O."/>
            <person name="De Jong A."/>
            <person name="Holsappel S."/>
            <person name="Eijlander R.T."/>
            <person name="Kuipers O.P."/>
        </authorList>
    </citation>
    <scope>NUCLEOTIDE SEQUENCE [LARGE SCALE GENOMIC DNA]</scope>
    <source>
        <strain evidence="2 3">B4135</strain>
    </source>
</reference>
<accession>A0A150MEE7</accession>
<dbReference type="Proteomes" id="UP000075683">
    <property type="component" value="Unassembled WGS sequence"/>
</dbReference>
<organism evidence="2 3">
    <name type="scientific">Caldibacillus debilis</name>
    <dbReference type="NCBI Taxonomy" id="301148"/>
    <lineage>
        <taxon>Bacteria</taxon>
        <taxon>Bacillati</taxon>
        <taxon>Bacillota</taxon>
        <taxon>Bacilli</taxon>
        <taxon>Bacillales</taxon>
        <taxon>Bacillaceae</taxon>
        <taxon>Caldibacillus</taxon>
    </lineage>
</organism>
<comment type="caution">
    <text evidence="2">The sequence shown here is derived from an EMBL/GenBank/DDBJ whole genome shotgun (WGS) entry which is preliminary data.</text>
</comment>
<feature type="region of interest" description="Disordered" evidence="1">
    <location>
        <begin position="1"/>
        <end position="37"/>
    </location>
</feature>
<dbReference type="EMBL" id="LQYT01000009">
    <property type="protein sequence ID" value="KYD22665.1"/>
    <property type="molecule type" value="Genomic_DNA"/>
</dbReference>
<sequence>MAAECAGRRLKNRNANRARGNETCKPWGDREKPIRIM</sequence>
<evidence type="ECO:0000256" key="1">
    <source>
        <dbReference type="SAM" id="MobiDB-lite"/>
    </source>
</evidence>
<proteinExistence type="predicted"/>
<protein>
    <submittedName>
        <fullName evidence="2">Uncharacterized protein</fullName>
    </submittedName>
</protein>